<proteinExistence type="predicted"/>
<comment type="caution">
    <text evidence="4">The sequence shown here is derived from an EMBL/GenBank/DDBJ whole genome shotgun (WGS) entry which is preliminary data.</text>
</comment>
<feature type="signal peptide" evidence="3">
    <location>
        <begin position="1"/>
        <end position="32"/>
    </location>
</feature>
<dbReference type="EMBL" id="ADFR01000002">
    <property type="protein sequence ID" value="EFC06239.1"/>
    <property type="molecule type" value="Genomic_DNA"/>
</dbReference>
<keyword evidence="2" id="KW-0472">Membrane</keyword>
<dbReference type="OrthoDB" id="2078652at2"/>
<keyword evidence="3" id="KW-0732">Signal</keyword>
<gene>
    <name evidence="4" type="ORF">HMPREF9013_0941</name>
</gene>
<name>D2MMG3_9FIRM</name>
<feature type="chain" id="PRO_5003032858" evidence="3">
    <location>
        <begin position="33"/>
        <end position="939"/>
    </location>
</feature>
<feature type="region of interest" description="Disordered" evidence="1">
    <location>
        <begin position="886"/>
        <end position="905"/>
    </location>
</feature>
<dbReference type="Proteomes" id="UP000005017">
    <property type="component" value="Unassembled WGS sequence"/>
</dbReference>
<evidence type="ECO:0000313" key="5">
    <source>
        <dbReference type="Proteomes" id="UP000005017"/>
    </source>
</evidence>
<evidence type="ECO:0000256" key="2">
    <source>
        <dbReference type="SAM" id="Phobius"/>
    </source>
</evidence>
<protein>
    <submittedName>
        <fullName evidence="4">LPXTG-motif cell wall anchor domain protein</fullName>
    </submittedName>
</protein>
<evidence type="ECO:0000256" key="3">
    <source>
        <dbReference type="SAM" id="SignalP"/>
    </source>
</evidence>
<evidence type="ECO:0000256" key="1">
    <source>
        <dbReference type="SAM" id="MobiDB-lite"/>
    </source>
</evidence>
<reference evidence="5" key="1">
    <citation type="submission" date="2009-12" db="EMBL/GenBank/DDBJ databases">
        <title>Sequence of Clostridiales genomosp. BVAB3 str. UPII9-5.</title>
        <authorList>
            <person name="Madupu R."/>
            <person name="Durkin A.S."/>
            <person name="Torralba M."/>
            <person name="Methe B."/>
            <person name="Sutton G.G."/>
            <person name="Strausberg R.L."/>
            <person name="Nelson K.E."/>
        </authorList>
    </citation>
    <scope>NUCLEOTIDE SEQUENCE [LARGE SCALE GENOMIC DNA]</scope>
    <source>
        <strain evidence="5">W1219</strain>
    </source>
</reference>
<dbReference type="STRING" id="679192.HMPREF9013_0941"/>
<evidence type="ECO:0000313" key="4">
    <source>
        <dbReference type="EMBL" id="EFC06239.1"/>
    </source>
</evidence>
<accession>D2MMG3</accession>
<dbReference type="eggNOG" id="ENOG502Z8T3">
    <property type="taxonomic scope" value="Bacteria"/>
</dbReference>
<feature type="transmembrane region" description="Helical" evidence="2">
    <location>
        <begin position="914"/>
        <end position="935"/>
    </location>
</feature>
<keyword evidence="2" id="KW-1133">Transmembrane helix</keyword>
<keyword evidence="2" id="KW-0812">Transmembrane</keyword>
<keyword evidence="5" id="KW-1185">Reference proteome</keyword>
<dbReference type="AlphaFoldDB" id="D2MMG3"/>
<dbReference type="RefSeq" id="WP_006626584.1">
    <property type="nucleotide sequence ID" value="NZ_ADFR01000002.1"/>
</dbReference>
<organism evidence="4 5">
    <name type="scientific">Bulleidia extructa W1219</name>
    <dbReference type="NCBI Taxonomy" id="679192"/>
    <lineage>
        <taxon>Bacteria</taxon>
        <taxon>Bacillati</taxon>
        <taxon>Bacillota</taxon>
        <taxon>Erysipelotrichia</taxon>
        <taxon>Erysipelotrichales</taxon>
        <taxon>Erysipelotrichaceae</taxon>
        <taxon>Bulleidia</taxon>
    </lineage>
</organism>
<sequence length="939" mass="102263">MKTKLTHKIASVFTALVLALGTIIPATNVVHAAKDLEIAKYTSVSGTVSGAAGSNKGTYAGVWKAKVPMADVMSAFESNMTEFANKGYFPWDKETVSTSASIDYHVSFPDGAEIGTPVTNSTSEIIPKSTITKEISGKTVKFKLKLKEVNWSGILQAYRNDKAAGTANRTVDIEIPYTVKASSKSQAESFDHKNITAKGNFSFYPSSNLGKVGIGLQSFNSDTSTKPLTKGFANSNVFKAQENTVSQTVDLPADLKLDGNTGHQVITKGKNDNLDFEGVIDAKTIKDQMKKIEQQYSTDIQKIKLSNLTTSFTAKLNLPDGLSFVSTNPELSGANGSFVIESTTLENGHKTAVVKFKLVNAENMTSYTQLRDAIHKVADELKVTFKTVKFNEQARSGTDYEVTGSITGSLKAKATNTISGKVVNFNLSWNGKQTEAGKSASNPNEIALSVKYQSSSEQTISKTDKLPGDLLVNGDTQHTKVMEFKKNDVFKVTGLLDVSPIKNTMHQLEAQYPTNPTNISVTNMKHEFTASMELPDGLKFVGNIKDKVTLEGANTKFKISEVTVNGKKLTVKMVLANSVNNFQDIKKAVDGVADQLKVHVDGVTFEANAEKGKNYTIKGQVSGLFSAKATNKLTNNIIHFNYKWLGEQLVGGEDFTNPMTKEITATVKHNSSNVGNISATDKLPGDLLVNGNTQHDRVYVAKKSDKMTMTGLLDVSSIKKRMRELEAQYGSGSMPTHIQISDLETSFTATMTLPNELSFAHDYRVELMGSRGKFEITKVTVNGKKITVTMKVVGNIQTFQQIKEAVEAVDDHLKVNVKGVVFNENAKPNTNYTIRGTVFGHFKAKATNTATNNVLHFDLKWFGEQIPEGADFIAPTSKEISLTLKYTSESSTPKNPKKPIRPGTNPRTGDSINLWMYVGLLVATLAGIGVLVVLLKRKD</sequence>